<gene>
    <name evidence="1" type="ORF">WAE58_25055</name>
</gene>
<keyword evidence="2" id="KW-1185">Reference proteome</keyword>
<reference evidence="1 2" key="1">
    <citation type="submission" date="2024-03" db="EMBL/GenBank/DDBJ databases">
        <title>Sequence of Lycoming College Course Isolates.</title>
        <authorList>
            <person name="Plotts O."/>
            <person name="Newman J."/>
        </authorList>
    </citation>
    <scope>NUCLEOTIDE SEQUENCE [LARGE SCALE GENOMIC DNA]</scope>
    <source>
        <strain evidence="1 2">CJB-3</strain>
    </source>
</reference>
<organism evidence="1 2">
    <name type="scientific">Pedobacter panaciterrae</name>
    <dbReference type="NCBI Taxonomy" id="363849"/>
    <lineage>
        <taxon>Bacteria</taxon>
        <taxon>Pseudomonadati</taxon>
        <taxon>Bacteroidota</taxon>
        <taxon>Sphingobacteriia</taxon>
        <taxon>Sphingobacteriales</taxon>
        <taxon>Sphingobacteriaceae</taxon>
        <taxon>Pedobacter</taxon>
    </lineage>
</organism>
<comment type="caution">
    <text evidence="1">The sequence shown here is derived from an EMBL/GenBank/DDBJ whole genome shotgun (WGS) entry which is preliminary data.</text>
</comment>
<proteinExistence type="predicted"/>
<evidence type="ECO:0008006" key="3">
    <source>
        <dbReference type="Google" id="ProtNLM"/>
    </source>
</evidence>
<dbReference type="EMBL" id="JBBEUB010000015">
    <property type="protein sequence ID" value="MEJ2905738.1"/>
    <property type="molecule type" value="Genomic_DNA"/>
</dbReference>
<dbReference type="RefSeq" id="WP_172659161.1">
    <property type="nucleotide sequence ID" value="NZ_JABMKW010000003.1"/>
</dbReference>
<dbReference type="PROSITE" id="PS51257">
    <property type="entry name" value="PROKAR_LIPOPROTEIN"/>
    <property type="match status" value="1"/>
</dbReference>
<accession>A0ABU8NUT8</accession>
<evidence type="ECO:0000313" key="2">
    <source>
        <dbReference type="Proteomes" id="UP001378956"/>
    </source>
</evidence>
<protein>
    <recommendedName>
        <fullName evidence="3">Lipoprotein</fullName>
    </recommendedName>
</protein>
<dbReference type="Proteomes" id="UP001378956">
    <property type="component" value="Unassembled WGS sequence"/>
</dbReference>
<evidence type="ECO:0000313" key="1">
    <source>
        <dbReference type="EMBL" id="MEJ2905738.1"/>
    </source>
</evidence>
<sequence length="179" mass="20488">MKQLITCIFLCTIFLVACNSTDKDDAAGKDLVKIVTKPFSDSLKADTFKVQILGDKPDNMHLAFSITSFNGKQIYDVDIKATDLFKNYIATIDLSKKKNQIKFLQEEVNRFFDDENFMEPAVDEADLPDANVPDKAFFDELKKNRLNGFIYRLGKESKNYVAWSDKEGKVKTYYTCCTK</sequence>
<name>A0ABU8NUT8_9SPHI</name>